<evidence type="ECO:0000313" key="2">
    <source>
        <dbReference type="EMBL" id="SBW09681.1"/>
    </source>
</evidence>
<feature type="transmembrane region" description="Helical" evidence="1">
    <location>
        <begin position="31"/>
        <end position="52"/>
    </location>
</feature>
<keyword evidence="1" id="KW-0812">Transmembrane</keyword>
<protein>
    <recommendedName>
        <fullName evidence="3">DUF401 family protein</fullName>
    </recommendedName>
</protein>
<organism evidence="2">
    <name type="scientific">uncultured delta proteobacterium</name>
    <dbReference type="NCBI Taxonomy" id="34034"/>
    <lineage>
        <taxon>Bacteria</taxon>
        <taxon>Deltaproteobacteria</taxon>
        <taxon>environmental samples</taxon>
    </lineage>
</organism>
<dbReference type="InterPro" id="IPR007294">
    <property type="entry name" value="DUF401"/>
</dbReference>
<dbReference type="PANTHER" id="PTHR39556:SF1">
    <property type="entry name" value="PROTEIN, PUTATIVE-RELATED"/>
    <property type="match status" value="1"/>
</dbReference>
<dbReference type="AlphaFoldDB" id="A0A212KDF6"/>
<feature type="transmembrane region" description="Helical" evidence="1">
    <location>
        <begin position="6"/>
        <end position="24"/>
    </location>
</feature>
<feature type="transmembrane region" description="Helical" evidence="1">
    <location>
        <begin position="321"/>
        <end position="354"/>
    </location>
</feature>
<gene>
    <name evidence="2" type="ORF">KL86DPRO_50244</name>
</gene>
<feature type="transmembrane region" description="Helical" evidence="1">
    <location>
        <begin position="64"/>
        <end position="83"/>
    </location>
</feature>
<dbReference type="Pfam" id="PF04165">
    <property type="entry name" value="DUF401"/>
    <property type="match status" value="1"/>
</dbReference>
<reference evidence="2" key="1">
    <citation type="submission" date="2016-04" db="EMBL/GenBank/DDBJ databases">
        <authorList>
            <person name="Evans L.H."/>
            <person name="Alamgir A."/>
            <person name="Owens N."/>
            <person name="Weber N.D."/>
            <person name="Virtaneva K."/>
            <person name="Barbian K."/>
            <person name="Babar A."/>
            <person name="Rosenke K."/>
        </authorList>
    </citation>
    <scope>NUCLEOTIDE SEQUENCE</scope>
    <source>
        <strain evidence="2">86</strain>
    </source>
</reference>
<sequence length="435" mass="47269">MFDNPAAVALLKIALTFAFMLFAIKRNWHLWFVILAGAVLLGLLFGLSPLAIGKTAASCLTQPTTFTLFGVVFWIMLLSAIQGKTGQGRRLVAGLTPYMKSPRLRLAFFPALIGLLGVPGGAIFSCPMVRDVADGYDVPDRRLVIINYWFRHIWESAWPLYPGYLMACVVAEIAPSVLWRYTFPAVFINALLGWFFFLRTPVERLPGVPLQDAAKRPLPIVLLDALPVVVGIGLAPVISFLFSAAGLNAPSGAAFVLSFFLAAMTSLIQDKVPLSSLPSLMFKPHVGKMLALVLMVFVFKEIVIEANVAGAIAAATGKGALLVLALALPALMGSLTGIMLGFVGPALPLLMALIIQAGLYEERMCWVILALFAGHVGQMITPMHSCYLVTLEFFKVRLADTWPPVFRAALVYLALCCAYTAALYHFARPIFSRSM</sequence>
<accession>A0A212KDF6</accession>
<feature type="transmembrane region" description="Helical" evidence="1">
    <location>
        <begin position="104"/>
        <end position="124"/>
    </location>
</feature>
<keyword evidence="1" id="KW-0472">Membrane</keyword>
<dbReference type="PANTHER" id="PTHR39556">
    <property type="entry name" value="PROTEIN, PUTATIVE-RELATED"/>
    <property type="match status" value="1"/>
</dbReference>
<dbReference type="EMBL" id="FLUQ01000005">
    <property type="protein sequence ID" value="SBW09681.1"/>
    <property type="molecule type" value="Genomic_DNA"/>
</dbReference>
<feature type="transmembrane region" description="Helical" evidence="1">
    <location>
        <begin position="249"/>
        <end position="268"/>
    </location>
</feature>
<feature type="transmembrane region" description="Helical" evidence="1">
    <location>
        <begin position="178"/>
        <end position="197"/>
    </location>
</feature>
<proteinExistence type="predicted"/>
<feature type="transmembrane region" description="Helical" evidence="1">
    <location>
        <begin position="366"/>
        <end position="385"/>
    </location>
</feature>
<evidence type="ECO:0008006" key="3">
    <source>
        <dbReference type="Google" id="ProtNLM"/>
    </source>
</evidence>
<evidence type="ECO:0000256" key="1">
    <source>
        <dbReference type="SAM" id="Phobius"/>
    </source>
</evidence>
<feature type="transmembrane region" description="Helical" evidence="1">
    <location>
        <begin position="218"/>
        <end position="243"/>
    </location>
</feature>
<feature type="transmembrane region" description="Helical" evidence="1">
    <location>
        <begin position="405"/>
        <end position="427"/>
    </location>
</feature>
<name>A0A212KDF6_9DELT</name>
<keyword evidence="1" id="KW-1133">Transmembrane helix</keyword>